<evidence type="ECO:0000313" key="3">
    <source>
        <dbReference type="Proteomes" id="UP000075260"/>
    </source>
</evidence>
<organism evidence="2 3">
    <name type="scientific">Sorangium cellulosum</name>
    <name type="common">Polyangium cellulosum</name>
    <dbReference type="NCBI Taxonomy" id="56"/>
    <lineage>
        <taxon>Bacteria</taxon>
        <taxon>Pseudomonadati</taxon>
        <taxon>Myxococcota</taxon>
        <taxon>Polyangia</taxon>
        <taxon>Polyangiales</taxon>
        <taxon>Polyangiaceae</taxon>
        <taxon>Sorangium</taxon>
    </lineage>
</organism>
<feature type="chain" id="PRO_5007566710" description="Secreted protein" evidence="1">
    <location>
        <begin position="26"/>
        <end position="79"/>
    </location>
</feature>
<evidence type="ECO:0008006" key="4">
    <source>
        <dbReference type="Google" id="ProtNLM"/>
    </source>
</evidence>
<keyword evidence="1" id="KW-0732">Signal</keyword>
<dbReference type="AlphaFoldDB" id="A0A150QAM5"/>
<evidence type="ECO:0000256" key="1">
    <source>
        <dbReference type="SAM" id="SignalP"/>
    </source>
</evidence>
<reference evidence="2 3" key="1">
    <citation type="submission" date="2014-02" db="EMBL/GenBank/DDBJ databases">
        <title>The small core and large imbalanced accessory genome model reveals a collaborative survival strategy of Sorangium cellulosum strains in nature.</title>
        <authorList>
            <person name="Han K."/>
            <person name="Peng R."/>
            <person name="Blom J."/>
            <person name="Li Y.-Z."/>
        </authorList>
    </citation>
    <scope>NUCLEOTIDE SEQUENCE [LARGE SCALE GENOMIC DNA]</scope>
    <source>
        <strain evidence="2 3">So0008-312</strain>
    </source>
</reference>
<feature type="signal peptide" evidence="1">
    <location>
        <begin position="1"/>
        <end position="25"/>
    </location>
</feature>
<proteinExistence type="predicted"/>
<name>A0A150QAM5_SORCE</name>
<comment type="caution">
    <text evidence="2">The sequence shown here is derived from an EMBL/GenBank/DDBJ whole genome shotgun (WGS) entry which is preliminary data.</text>
</comment>
<dbReference type="EMBL" id="JEMA01000870">
    <property type="protein sequence ID" value="KYF64973.1"/>
    <property type="molecule type" value="Genomic_DNA"/>
</dbReference>
<dbReference type="Proteomes" id="UP000075260">
    <property type="component" value="Unassembled WGS sequence"/>
</dbReference>
<sequence length="79" mass="8466">MVIPMERARVRWMIAAGLAFSPACTALLGGDSACPAGGMAGRRTRRRDLWQARRPSTKSAPPEVVVLGNIGICRSLCRA</sequence>
<evidence type="ECO:0000313" key="2">
    <source>
        <dbReference type="EMBL" id="KYF64973.1"/>
    </source>
</evidence>
<protein>
    <recommendedName>
        <fullName evidence="4">Secreted protein</fullName>
    </recommendedName>
</protein>
<gene>
    <name evidence="2" type="ORF">BE15_03650</name>
</gene>
<accession>A0A150QAM5</accession>